<evidence type="ECO:0000313" key="3">
    <source>
        <dbReference type="Proteomes" id="UP000092024"/>
    </source>
</evidence>
<organism evidence="2 3">
    <name type="scientific">Paenibacillus oryzae</name>
    <dbReference type="NCBI Taxonomy" id="1844972"/>
    <lineage>
        <taxon>Bacteria</taxon>
        <taxon>Bacillati</taxon>
        <taxon>Bacillota</taxon>
        <taxon>Bacilli</taxon>
        <taxon>Bacillales</taxon>
        <taxon>Paenibacillaceae</taxon>
        <taxon>Paenibacillus</taxon>
    </lineage>
</organism>
<protein>
    <submittedName>
        <fullName evidence="2">Uncharacterized protein</fullName>
    </submittedName>
</protein>
<proteinExistence type="predicted"/>
<evidence type="ECO:0000256" key="1">
    <source>
        <dbReference type="SAM" id="MobiDB-lite"/>
    </source>
</evidence>
<dbReference type="EMBL" id="LYPA01000080">
    <property type="protein sequence ID" value="OBR62269.1"/>
    <property type="molecule type" value="Genomic_DNA"/>
</dbReference>
<evidence type="ECO:0000313" key="2">
    <source>
        <dbReference type="EMBL" id="OBR62269.1"/>
    </source>
</evidence>
<reference evidence="2 3" key="1">
    <citation type="submission" date="2016-05" db="EMBL/GenBank/DDBJ databases">
        <title>Paenibacillus oryzae. sp. nov., isolated from the rice root.</title>
        <authorList>
            <person name="Zhang J."/>
            <person name="Zhang X."/>
        </authorList>
    </citation>
    <scope>NUCLEOTIDE SEQUENCE [LARGE SCALE GENOMIC DNA]</scope>
    <source>
        <strain evidence="2 3">1DrF-4</strain>
    </source>
</reference>
<comment type="caution">
    <text evidence="2">The sequence shown here is derived from an EMBL/GenBank/DDBJ whole genome shotgun (WGS) entry which is preliminary data.</text>
</comment>
<feature type="region of interest" description="Disordered" evidence="1">
    <location>
        <begin position="39"/>
        <end position="62"/>
    </location>
</feature>
<gene>
    <name evidence="2" type="ORF">A7K91_01195</name>
</gene>
<name>A0A1A5Y9H3_9BACL</name>
<dbReference type="Proteomes" id="UP000092024">
    <property type="component" value="Unassembled WGS sequence"/>
</dbReference>
<keyword evidence="3" id="KW-1185">Reference proteome</keyword>
<dbReference type="STRING" id="1844972.A7K91_01195"/>
<sequence>MAGYQFVKDIGVRKPQKLCSYTPFWSTKGQTWPLFEENPAISSSNGHQRPANISEYKKSASQRRKRAIGPYSILKLRF</sequence>
<accession>A0A1A5Y9H3</accession>
<dbReference type="AlphaFoldDB" id="A0A1A5Y9H3"/>